<dbReference type="Proteomes" id="UP001177260">
    <property type="component" value="Unassembled WGS sequence"/>
</dbReference>
<sequence length="547" mass="61454">MKADDSKMYPTAGHCGRDSAEPVSSTLAAQLAPRLSSQGTQAHNLSRETFSQLRQELVGGEYNQLRLDDSITDVSKLICIVLKAGLAPSAQNEDPQGQVLDCLDIIQTIVEKAPQMLIVNPDFLFLGEKTSAPLYSWLVVRLLRLLCDWENESMSQRIGAIFSTLSFAQYRHTRVLLSHSVLGLLRACTTEILSCLESLDHYELQSHSAIQLTVPVAGGRLFVDLNSLGLSHAIFDRKLKLGSISNAINLLVHLLDCLIPDHSKNPLWKSKSTTGFVRHNLAWVLNGYQRLWSFSFRWLQSANLDGFEKQARICLQILSHIGSLHDCGAFSLLETQWAYGIIQILDEVLVVEHLSQLRILHPEAAIETFTKTLTSANILHDHSHPFVSKSCNADTFELARLTQCRESNRGQNYGVNQTSSRFLKPRLLKELNSQDSAQKLIQDCLALLECGKPGNLKELREVILSYKFQNSSNASCLVYWATYRVLWLVAYQKYLVLSQKPYISAVCVIMMLMSMISSQTGDVLRRMNYTKLWLTSSPGSRVLHFRG</sequence>
<organism evidence="1 2">
    <name type="scientific">Aspergillus melleus</name>
    <dbReference type="NCBI Taxonomy" id="138277"/>
    <lineage>
        <taxon>Eukaryota</taxon>
        <taxon>Fungi</taxon>
        <taxon>Dikarya</taxon>
        <taxon>Ascomycota</taxon>
        <taxon>Pezizomycotina</taxon>
        <taxon>Eurotiomycetes</taxon>
        <taxon>Eurotiomycetidae</taxon>
        <taxon>Eurotiales</taxon>
        <taxon>Aspergillaceae</taxon>
        <taxon>Aspergillus</taxon>
        <taxon>Aspergillus subgen. Circumdati</taxon>
    </lineage>
</organism>
<reference evidence="1 2" key="1">
    <citation type="journal article" date="2023" name="ACS Omega">
        <title>Identification of the Neoaspergillic Acid Biosynthesis Gene Cluster by Establishing an In Vitro CRISPR-Ribonucleoprotein Genetic System in Aspergillus melleus.</title>
        <authorList>
            <person name="Yuan B."/>
            <person name="Grau M.F."/>
            <person name="Murata R.M."/>
            <person name="Torok T."/>
            <person name="Venkateswaran K."/>
            <person name="Stajich J.E."/>
            <person name="Wang C.C.C."/>
        </authorList>
    </citation>
    <scope>NUCLEOTIDE SEQUENCE [LARGE SCALE GENOMIC DNA]</scope>
    <source>
        <strain evidence="1 2">IMV 1140</strain>
    </source>
</reference>
<protein>
    <submittedName>
        <fullName evidence="1">Serine/threonine-protein kinase M1</fullName>
        <ecNumber evidence="1">2.7.11.1</ecNumber>
    </submittedName>
</protein>
<keyword evidence="2" id="KW-1185">Reference proteome</keyword>
<evidence type="ECO:0000313" key="2">
    <source>
        <dbReference type="Proteomes" id="UP001177260"/>
    </source>
</evidence>
<gene>
    <name evidence="1" type="primary">MEC1_1</name>
    <name evidence="1" type="ORF">N8T08_009108</name>
</gene>
<name>A0ACC3AUB2_9EURO</name>
<dbReference type="EMBL" id="JAOPJF010000064">
    <property type="protein sequence ID" value="KAK1141436.1"/>
    <property type="molecule type" value="Genomic_DNA"/>
</dbReference>
<dbReference type="EC" id="2.7.11.1" evidence="1"/>
<evidence type="ECO:0000313" key="1">
    <source>
        <dbReference type="EMBL" id="KAK1141436.1"/>
    </source>
</evidence>
<proteinExistence type="predicted"/>
<keyword evidence="1" id="KW-0808">Transferase</keyword>
<accession>A0ACC3AUB2</accession>
<comment type="caution">
    <text evidence="1">The sequence shown here is derived from an EMBL/GenBank/DDBJ whole genome shotgun (WGS) entry which is preliminary data.</text>
</comment>
<keyword evidence="1" id="KW-0418">Kinase</keyword>